<dbReference type="InterPro" id="IPR035906">
    <property type="entry name" value="MetI-like_sf"/>
</dbReference>
<dbReference type="KEGG" id="beo:BEH_15665"/>
<feature type="transmembrane region" description="Helical" evidence="7">
    <location>
        <begin position="219"/>
        <end position="240"/>
    </location>
</feature>
<protein>
    <submittedName>
        <fullName evidence="9">Glycerol-3-phosphate ABC transporter permease</fullName>
    </submittedName>
</protein>
<dbReference type="Pfam" id="PF00528">
    <property type="entry name" value="BPD_transp_1"/>
    <property type="match status" value="1"/>
</dbReference>
<dbReference type="Proteomes" id="UP000036202">
    <property type="component" value="Chromosome"/>
</dbReference>
<feature type="transmembrane region" description="Helical" evidence="7">
    <location>
        <begin position="25"/>
        <end position="46"/>
    </location>
</feature>
<comment type="subcellular location">
    <subcellularLocation>
        <location evidence="1 7">Cell membrane</location>
        <topology evidence="1 7">Multi-pass membrane protein</topology>
    </subcellularLocation>
</comment>
<evidence type="ECO:0000259" key="8">
    <source>
        <dbReference type="PROSITE" id="PS50928"/>
    </source>
</evidence>
<organism evidence="9 10">
    <name type="scientific">Priestia filamentosa</name>
    <dbReference type="NCBI Taxonomy" id="1402861"/>
    <lineage>
        <taxon>Bacteria</taxon>
        <taxon>Bacillati</taxon>
        <taxon>Bacillota</taxon>
        <taxon>Bacilli</taxon>
        <taxon>Bacillales</taxon>
        <taxon>Bacillaceae</taxon>
        <taxon>Priestia</taxon>
    </lineage>
</organism>
<dbReference type="Gene3D" id="1.10.3720.10">
    <property type="entry name" value="MetI-like"/>
    <property type="match status" value="1"/>
</dbReference>
<reference evidence="9 10" key="1">
    <citation type="journal article" date="2015" name="PLoS ONE">
        <title>Genome Sequence of Bacillus endophyticus and Analysis of Its Companion Mechanism in the Ketogulonigenium vulgare-Bacillus Strain Consortium.</title>
        <authorList>
            <person name="Jia N."/>
            <person name="Du J."/>
            <person name="Ding M.Z."/>
            <person name="Gao F."/>
            <person name="Yuan Y.J."/>
        </authorList>
    </citation>
    <scope>NUCLEOTIDE SEQUENCE [LARGE SCALE GENOMIC DNA]</scope>
    <source>
        <strain evidence="9 10">Hbe603</strain>
    </source>
</reference>
<feature type="transmembrane region" description="Helical" evidence="7">
    <location>
        <begin position="88"/>
        <end position="109"/>
    </location>
</feature>
<dbReference type="OrthoDB" id="9809173at2"/>
<dbReference type="PATRIC" id="fig|135735.6.peg.3324"/>
<keyword evidence="5 7" id="KW-1133">Transmembrane helix</keyword>
<reference evidence="10" key="2">
    <citation type="submission" date="2015-06" db="EMBL/GenBank/DDBJ databases">
        <title>Genome Sequence of Bacillus endophyticus and Analysis of its Companion Mechanism in the Ketogulonigenium vulgare-Bacillus strain Consortium.</title>
        <authorList>
            <person name="Jia N."/>
            <person name="Du J."/>
            <person name="Ding M.-Z."/>
            <person name="Gao F."/>
            <person name="Yuan Y.-J."/>
        </authorList>
    </citation>
    <scope>NUCLEOTIDE SEQUENCE [LARGE SCALE GENOMIC DNA]</scope>
    <source>
        <strain evidence="10">Hbe603</strain>
    </source>
</reference>
<dbReference type="RefSeq" id="WP_046217643.1">
    <property type="nucleotide sequence ID" value="NZ_CP011974.1"/>
</dbReference>
<proteinExistence type="inferred from homology"/>
<dbReference type="GO" id="GO:0055085">
    <property type="term" value="P:transmembrane transport"/>
    <property type="evidence" value="ECO:0007669"/>
    <property type="project" value="InterPro"/>
</dbReference>
<dbReference type="AlphaFoldDB" id="A0A0H4KIE3"/>
<dbReference type="PROSITE" id="PS50928">
    <property type="entry name" value="ABC_TM1"/>
    <property type="match status" value="1"/>
</dbReference>
<dbReference type="InterPro" id="IPR051393">
    <property type="entry name" value="ABC_transporter_permease"/>
</dbReference>
<feature type="transmembrane region" description="Helical" evidence="7">
    <location>
        <begin position="273"/>
        <end position="295"/>
    </location>
</feature>
<dbReference type="CDD" id="cd06261">
    <property type="entry name" value="TM_PBP2"/>
    <property type="match status" value="1"/>
</dbReference>
<evidence type="ECO:0000256" key="1">
    <source>
        <dbReference type="ARBA" id="ARBA00004651"/>
    </source>
</evidence>
<gene>
    <name evidence="9" type="ORF">BEH_15665</name>
</gene>
<dbReference type="PANTHER" id="PTHR30193">
    <property type="entry name" value="ABC TRANSPORTER PERMEASE PROTEIN"/>
    <property type="match status" value="1"/>
</dbReference>
<evidence type="ECO:0000256" key="3">
    <source>
        <dbReference type="ARBA" id="ARBA00022475"/>
    </source>
</evidence>
<evidence type="ECO:0000256" key="7">
    <source>
        <dbReference type="RuleBase" id="RU363032"/>
    </source>
</evidence>
<evidence type="ECO:0000256" key="5">
    <source>
        <dbReference type="ARBA" id="ARBA00022989"/>
    </source>
</evidence>
<feature type="transmembrane region" description="Helical" evidence="7">
    <location>
        <begin position="169"/>
        <end position="191"/>
    </location>
</feature>
<comment type="similarity">
    <text evidence="7">Belongs to the binding-protein-dependent transport system permease family.</text>
</comment>
<accession>A0A0H4KIE3</accession>
<keyword evidence="6 7" id="KW-0472">Membrane</keyword>
<dbReference type="EMBL" id="CP011974">
    <property type="protein sequence ID" value="AKO93380.1"/>
    <property type="molecule type" value="Genomic_DNA"/>
</dbReference>
<sequence length="307" mass="34547">MELARDINQEPKSNKTSVRKSDLKVGLLFLAPSILLFSVFLFYPLVRTVYYSFHITDITGEQSVYVGLENYLFLFQDPVFYESLKATFLFVLYTVPTSIVAALFLALLSNEKLKGIGFFRVIFSSTMGISAAASAVIWLFLFHPSVGFFNNVLNSLNLPVVQWLINPDWALLSVSITTIWMNLGFSFLILLGGLQNIDQTLYESAAIDGAGYFTRLWRITLPSLSPTLFFITTITLINAFQSFGQIDILTGGGPNDATNLLVYSIYKEAFVNYHFGTASAQAIVLFVFIFVLTILQFKFAERKVHYQ</sequence>
<feature type="transmembrane region" description="Helical" evidence="7">
    <location>
        <begin position="121"/>
        <end position="149"/>
    </location>
</feature>
<feature type="domain" description="ABC transmembrane type-1" evidence="8">
    <location>
        <begin position="84"/>
        <end position="296"/>
    </location>
</feature>
<keyword evidence="10" id="KW-1185">Reference proteome</keyword>
<dbReference type="GO" id="GO:0005886">
    <property type="term" value="C:plasma membrane"/>
    <property type="evidence" value="ECO:0007669"/>
    <property type="project" value="UniProtKB-SubCell"/>
</dbReference>
<keyword evidence="2 7" id="KW-0813">Transport</keyword>
<evidence type="ECO:0000256" key="2">
    <source>
        <dbReference type="ARBA" id="ARBA00022448"/>
    </source>
</evidence>
<evidence type="ECO:0000256" key="6">
    <source>
        <dbReference type="ARBA" id="ARBA00023136"/>
    </source>
</evidence>
<dbReference type="InterPro" id="IPR000515">
    <property type="entry name" value="MetI-like"/>
</dbReference>
<keyword evidence="4 7" id="KW-0812">Transmembrane</keyword>
<evidence type="ECO:0000313" key="10">
    <source>
        <dbReference type="Proteomes" id="UP000036202"/>
    </source>
</evidence>
<evidence type="ECO:0000256" key="4">
    <source>
        <dbReference type="ARBA" id="ARBA00022692"/>
    </source>
</evidence>
<evidence type="ECO:0000313" key="9">
    <source>
        <dbReference type="EMBL" id="AKO93380.1"/>
    </source>
</evidence>
<dbReference type="PANTHER" id="PTHR30193:SF37">
    <property type="entry name" value="INNER MEMBRANE ABC TRANSPORTER PERMEASE PROTEIN YCJO"/>
    <property type="match status" value="1"/>
</dbReference>
<keyword evidence="3" id="KW-1003">Cell membrane</keyword>
<dbReference type="SUPFAM" id="SSF161098">
    <property type="entry name" value="MetI-like"/>
    <property type="match status" value="1"/>
</dbReference>
<name>A0A0H4KIE3_9BACI</name>